<feature type="region of interest" description="Disordered" evidence="2">
    <location>
        <begin position="1"/>
        <end position="25"/>
    </location>
</feature>
<evidence type="ECO:0000313" key="4">
    <source>
        <dbReference type="EMBL" id="AIF13700.1"/>
    </source>
</evidence>
<dbReference type="AlphaFoldDB" id="A0A075HES0"/>
<dbReference type="SUPFAM" id="SSF52518">
    <property type="entry name" value="Thiamin diphosphate-binding fold (THDP-binding)"/>
    <property type="match status" value="1"/>
</dbReference>
<reference evidence="4" key="1">
    <citation type="journal article" date="2014" name="Genome Biol. Evol.">
        <title>Pangenome evidence for extensive interdomain horizontal transfer affecting lineage core and shell genes in uncultured planktonic thaumarchaeota and euryarchaeota.</title>
        <authorList>
            <person name="Deschamps P."/>
            <person name="Zivanovic Y."/>
            <person name="Moreira D."/>
            <person name="Rodriguez-Valera F."/>
            <person name="Lopez-Garcia P."/>
        </authorList>
    </citation>
    <scope>NUCLEOTIDE SEQUENCE</scope>
</reference>
<dbReference type="InterPro" id="IPR050771">
    <property type="entry name" value="Alpha-ketoacid_DH_E1_comp"/>
</dbReference>
<gene>
    <name evidence="4" type="primary">bkdA1</name>
</gene>
<dbReference type="Pfam" id="PF00676">
    <property type="entry name" value="E1_dh"/>
    <property type="match status" value="1"/>
</dbReference>
<dbReference type="PANTHER" id="PTHR43380">
    <property type="entry name" value="2-OXOISOVALERATE DEHYDROGENASE SUBUNIT ALPHA, MITOCHONDRIAL"/>
    <property type="match status" value="1"/>
</dbReference>
<dbReference type="CDD" id="cd02000">
    <property type="entry name" value="TPP_E1_PDC_ADC_BCADC"/>
    <property type="match status" value="1"/>
</dbReference>
<organism evidence="4">
    <name type="scientific">uncultured marine group II/III euryarchaeote KM3_63_E12</name>
    <dbReference type="NCBI Taxonomy" id="1456477"/>
    <lineage>
        <taxon>Archaea</taxon>
        <taxon>Methanobacteriati</taxon>
        <taxon>Methanobacteriota</taxon>
        <taxon>environmental samples</taxon>
    </lineage>
</organism>
<proteinExistence type="predicted"/>
<dbReference type="GO" id="GO:0003863">
    <property type="term" value="F:branched-chain 2-oxo acid dehydrogenase activity"/>
    <property type="evidence" value="ECO:0007669"/>
    <property type="project" value="UniProtKB-EC"/>
</dbReference>
<name>A0A075HES0_9EURY</name>
<feature type="region of interest" description="Disordered" evidence="2">
    <location>
        <begin position="314"/>
        <end position="339"/>
    </location>
</feature>
<dbReference type="PANTHER" id="PTHR43380:SF1">
    <property type="entry name" value="2-OXOISOVALERATE DEHYDROGENASE SUBUNIT ALPHA, MITOCHONDRIAL"/>
    <property type="match status" value="1"/>
</dbReference>
<evidence type="ECO:0000259" key="3">
    <source>
        <dbReference type="Pfam" id="PF00676"/>
    </source>
</evidence>
<evidence type="ECO:0000256" key="1">
    <source>
        <dbReference type="ARBA" id="ARBA00023002"/>
    </source>
</evidence>
<dbReference type="EMBL" id="KF900981">
    <property type="protein sequence ID" value="AIF13700.1"/>
    <property type="molecule type" value="Genomic_DNA"/>
</dbReference>
<feature type="domain" description="Dehydrogenase E1 component" evidence="3">
    <location>
        <begin position="90"/>
        <end position="379"/>
    </location>
</feature>
<dbReference type="InterPro" id="IPR029061">
    <property type="entry name" value="THDP-binding"/>
</dbReference>
<accession>A0A075HES0</accession>
<protein>
    <submittedName>
        <fullName evidence="4">2-oxoisovalerate dehydrogenase alpha subunit (BkdA1)</fullName>
        <ecNumber evidence="4">1.2.4.4</ecNumber>
    </submittedName>
</protein>
<keyword evidence="1 4" id="KW-0560">Oxidoreductase</keyword>
<evidence type="ECO:0000256" key="2">
    <source>
        <dbReference type="SAM" id="MobiDB-lite"/>
    </source>
</evidence>
<dbReference type="GO" id="GO:0009083">
    <property type="term" value="P:branched-chain amino acid catabolic process"/>
    <property type="evidence" value="ECO:0007669"/>
    <property type="project" value="TreeGrafter"/>
</dbReference>
<dbReference type="GO" id="GO:0044272">
    <property type="term" value="P:sulfur compound biosynthetic process"/>
    <property type="evidence" value="ECO:0007669"/>
    <property type="project" value="UniProtKB-ARBA"/>
</dbReference>
<feature type="compositionally biased region" description="Basic and acidic residues" evidence="2">
    <location>
        <begin position="319"/>
        <end position="332"/>
    </location>
</feature>
<dbReference type="Gene3D" id="3.40.50.970">
    <property type="match status" value="1"/>
</dbReference>
<sequence length="419" mass="46844">MGERSMAAKKKQKSLQIPTAPFRPGEEANFDPFINEPGDLPRPDPITCIAADTTDLANGLVRVLDFKGNASGPWDPQLTPDELRQGLEHMVRMRIFDERMMKMQRTGKLSFYMRSLGEEAVAIAQTMALETQDWIFPTYRQPGAQFVRGRDMVSMINHCIGNVEDNVKGRQMPVHYTYKEGRYISVSSPVGTQFSQAVGVAMASQYKGLDECCITWIGDGSSAEGDYHYALNFASVFKPPVILNIVNNQWAISTHRNLASGSPTFAARGLAYNVPCIRVDGNDFLALYSVTKWARERAAAGEGATHIEVLTYRTGAHSSSDDPSRYRPRDEAESWPGGDPVDRLTGHLIAIGEWSDEQQTEMEERIDGEVMAAYKEAVTHGDLANGPYPSADTIFTEVYETVPWHLQEQWDEMKRWSSD</sequence>
<dbReference type="EC" id="1.2.4.4" evidence="4"/>
<dbReference type="InterPro" id="IPR001017">
    <property type="entry name" value="DH_E1"/>
</dbReference>